<evidence type="ECO:0000313" key="2">
    <source>
        <dbReference type="Proteomes" id="UP001165524"/>
    </source>
</evidence>
<dbReference type="Proteomes" id="UP001165524">
    <property type="component" value="Unassembled WGS sequence"/>
</dbReference>
<gene>
    <name evidence="1" type="ORF">MU846_12320</name>
</gene>
<reference evidence="1" key="1">
    <citation type="submission" date="2022-04" db="EMBL/GenBank/DDBJ databases">
        <title>Alcanivorax sp. CY1518 draft genome sequence.</title>
        <authorList>
            <person name="Zhao G."/>
            <person name="An M."/>
        </authorList>
    </citation>
    <scope>NUCLEOTIDE SEQUENCE</scope>
    <source>
        <strain evidence="1">CY1518</strain>
    </source>
</reference>
<dbReference type="EMBL" id="JALKII010000009">
    <property type="protein sequence ID" value="MCK0538494.1"/>
    <property type="molecule type" value="Genomic_DNA"/>
</dbReference>
<evidence type="ECO:0000313" key="1">
    <source>
        <dbReference type="EMBL" id="MCK0538494.1"/>
    </source>
</evidence>
<comment type="caution">
    <text evidence="1">The sequence shown here is derived from an EMBL/GenBank/DDBJ whole genome shotgun (WGS) entry which is preliminary data.</text>
</comment>
<protein>
    <submittedName>
        <fullName evidence="1">Type IV pilin protein</fullName>
    </submittedName>
</protein>
<organism evidence="1 2">
    <name type="scientific">Alcanivorax quisquiliarum</name>
    <dbReference type="NCBI Taxonomy" id="2933565"/>
    <lineage>
        <taxon>Bacteria</taxon>
        <taxon>Pseudomonadati</taxon>
        <taxon>Pseudomonadota</taxon>
        <taxon>Gammaproteobacteria</taxon>
        <taxon>Oceanospirillales</taxon>
        <taxon>Alcanivoracaceae</taxon>
        <taxon>Alcanivorax</taxon>
    </lineage>
</organism>
<keyword evidence="2" id="KW-1185">Reference proteome</keyword>
<accession>A0ABT0E9H8</accession>
<proteinExistence type="predicted"/>
<name>A0ABT0E9H8_9GAMM</name>
<sequence>MASLASAENWRSQRFSYTGFTLPANLQNSPRYTFQVQVGNGGQTLIITAQPIGAQSGMGAMAINHRGEACIKKSSDSGCVIGTDPAWE</sequence>